<sequence length="47" mass="4985">MPHTWPQAWARLGGGGSPGLRPDVFGWSVVARPCALVAAREGGDHFL</sequence>
<protein>
    <submittedName>
        <fullName evidence="1">Uncharacterized protein</fullName>
    </submittedName>
</protein>
<reference evidence="1 2" key="1">
    <citation type="submission" date="2020-04" db="EMBL/GenBank/DDBJ databases">
        <title>Draft Whole-Genome sequence of Marichromatium bheemlicum DSM 18632, type strain.</title>
        <authorList>
            <person name="Kyndt J.A."/>
            <person name="Meyer T.E."/>
        </authorList>
    </citation>
    <scope>NUCLEOTIDE SEQUENCE [LARGE SCALE GENOMIC DNA]</scope>
    <source>
        <strain evidence="1 2">DSM 18632</strain>
    </source>
</reference>
<dbReference type="Proteomes" id="UP000740754">
    <property type="component" value="Unassembled WGS sequence"/>
</dbReference>
<dbReference type="RefSeq" id="WP_168668966.1">
    <property type="nucleotide sequence ID" value="NZ_JAAXKX010000011.1"/>
</dbReference>
<proteinExistence type="predicted"/>
<comment type="caution">
    <text evidence="1">The sequence shown here is derived from an EMBL/GenBank/DDBJ whole genome shotgun (WGS) entry which is preliminary data.</text>
</comment>
<gene>
    <name evidence="1" type="ORF">HF203_09350</name>
</gene>
<evidence type="ECO:0000313" key="1">
    <source>
        <dbReference type="EMBL" id="NKN33428.1"/>
    </source>
</evidence>
<name>A0ABX1I878_9GAMM</name>
<organism evidence="1 2">
    <name type="scientific">Marichromatium bheemlicum</name>
    <dbReference type="NCBI Taxonomy" id="365339"/>
    <lineage>
        <taxon>Bacteria</taxon>
        <taxon>Pseudomonadati</taxon>
        <taxon>Pseudomonadota</taxon>
        <taxon>Gammaproteobacteria</taxon>
        <taxon>Chromatiales</taxon>
        <taxon>Chromatiaceae</taxon>
        <taxon>Marichromatium</taxon>
    </lineage>
</organism>
<evidence type="ECO:0000313" key="2">
    <source>
        <dbReference type="Proteomes" id="UP000740754"/>
    </source>
</evidence>
<accession>A0ABX1I878</accession>
<keyword evidence="2" id="KW-1185">Reference proteome</keyword>
<dbReference type="EMBL" id="JAAXKX010000011">
    <property type="protein sequence ID" value="NKN33428.1"/>
    <property type="molecule type" value="Genomic_DNA"/>
</dbReference>